<keyword evidence="1" id="KW-0472">Membrane</keyword>
<evidence type="ECO:0000313" key="3">
    <source>
        <dbReference type="Proteomes" id="UP001470230"/>
    </source>
</evidence>
<keyword evidence="3" id="KW-1185">Reference proteome</keyword>
<dbReference type="PANTHER" id="PTHR24159">
    <property type="match status" value="1"/>
</dbReference>
<keyword evidence="1" id="KW-0812">Transmembrane</keyword>
<name>A0ABR2GNU1_9EUKA</name>
<comment type="caution">
    <text evidence="2">The sequence shown here is derived from an EMBL/GenBank/DDBJ whole genome shotgun (WGS) entry which is preliminary data.</text>
</comment>
<protein>
    <recommendedName>
        <fullName evidence="4">DUF3447 domain-containing protein</fullName>
    </recommendedName>
</protein>
<reference evidence="2 3" key="1">
    <citation type="submission" date="2024-04" db="EMBL/GenBank/DDBJ databases">
        <title>Tritrichomonas musculus Genome.</title>
        <authorList>
            <person name="Alves-Ferreira E."/>
            <person name="Grigg M."/>
            <person name="Lorenzi H."/>
            <person name="Galac M."/>
        </authorList>
    </citation>
    <scope>NUCLEOTIDE SEQUENCE [LARGE SCALE GENOMIC DNA]</scope>
    <source>
        <strain evidence="2 3">EAF2021</strain>
    </source>
</reference>
<organism evidence="2 3">
    <name type="scientific">Tritrichomonas musculus</name>
    <dbReference type="NCBI Taxonomy" id="1915356"/>
    <lineage>
        <taxon>Eukaryota</taxon>
        <taxon>Metamonada</taxon>
        <taxon>Parabasalia</taxon>
        <taxon>Tritrichomonadida</taxon>
        <taxon>Tritrichomonadidae</taxon>
        <taxon>Tritrichomonas</taxon>
    </lineage>
</organism>
<dbReference type="SUPFAM" id="SSF48403">
    <property type="entry name" value="Ankyrin repeat"/>
    <property type="match status" value="1"/>
</dbReference>
<evidence type="ECO:0000313" key="2">
    <source>
        <dbReference type="EMBL" id="KAK8835619.1"/>
    </source>
</evidence>
<dbReference type="EMBL" id="JAPFFF010000078">
    <property type="protein sequence ID" value="KAK8835619.1"/>
    <property type="molecule type" value="Genomic_DNA"/>
</dbReference>
<dbReference type="Proteomes" id="UP001470230">
    <property type="component" value="Unassembled WGS sequence"/>
</dbReference>
<gene>
    <name evidence="2" type="ORF">M9Y10_042332</name>
</gene>
<accession>A0ABR2GNU1</accession>
<evidence type="ECO:0008006" key="4">
    <source>
        <dbReference type="Google" id="ProtNLM"/>
    </source>
</evidence>
<keyword evidence="1" id="KW-1133">Transmembrane helix</keyword>
<evidence type="ECO:0000256" key="1">
    <source>
        <dbReference type="SAM" id="Phobius"/>
    </source>
</evidence>
<proteinExistence type="predicted"/>
<dbReference type="InterPro" id="IPR036770">
    <property type="entry name" value="Ankyrin_rpt-contain_sf"/>
</dbReference>
<dbReference type="PANTHER" id="PTHR24159:SF5">
    <property type="entry name" value="ANK_REP_REGION DOMAIN-CONTAINING PROTEIN"/>
    <property type="match status" value="1"/>
</dbReference>
<feature type="transmembrane region" description="Helical" evidence="1">
    <location>
        <begin position="353"/>
        <end position="370"/>
    </location>
</feature>
<sequence>MIRSIEYIEKKKKNQESIVSFIDSDKGIMHKDNIIFQNLIQQLNDEQIRRDQQEMLSFLYIISSISKHHHRNAFFFSKIEYLLREYKKEICHFFTSEKLFRIFGSNKRILLFLIEENFLKLDQSISDTMIKKYEKFNYKEFFFSELKKFLANEETSRASETDEKTFKAKRRVGENDGYICKLIRNDMIDDFINYVNSTNFQLTSTIESSIFETNPMLNKRNPSLIEYSAFFGSIQIFKYLLLNKVELTESLFIYAIHGRNSEIIHLLEENLNNISNRIYARSVIESIKCHHNDLADYFMNKQNEDVVFYDGIKYYNYFYFPNELDSLIPFYYLCKHDYYKIVNFILQESDIEINFVVIFFYICLFKYCFLF</sequence>